<dbReference type="CDD" id="cd12099">
    <property type="entry name" value="DD_RII_PKA"/>
    <property type="match status" value="1"/>
</dbReference>
<evidence type="ECO:0000256" key="9">
    <source>
        <dbReference type="SAM" id="MobiDB-lite"/>
    </source>
</evidence>
<dbReference type="AlphaFoldDB" id="A0AAN8PRJ2"/>
<dbReference type="SUPFAM" id="SSF47391">
    <property type="entry name" value="Dimerization-anchoring domain of cAMP-dependent PK regulatory subunit"/>
    <property type="match status" value="1"/>
</dbReference>
<feature type="region of interest" description="Disordered" evidence="9">
    <location>
        <begin position="58"/>
        <end position="111"/>
    </location>
</feature>
<evidence type="ECO:0000256" key="8">
    <source>
        <dbReference type="PIRSR" id="PIRSR000548-1"/>
    </source>
</evidence>
<keyword evidence="2" id="KW-0597">Phosphoprotein</keyword>
<dbReference type="PRINTS" id="PR00103">
    <property type="entry name" value="CAMPKINASE"/>
</dbReference>
<dbReference type="SUPFAM" id="SSF51206">
    <property type="entry name" value="cAMP-binding domain-like"/>
    <property type="match status" value="2"/>
</dbReference>
<dbReference type="InterPro" id="IPR012198">
    <property type="entry name" value="cAMP_dep_PK_reg_su"/>
</dbReference>
<dbReference type="CDD" id="cd00038">
    <property type="entry name" value="CAP_ED"/>
    <property type="match status" value="2"/>
</dbReference>
<organism evidence="11 12">
    <name type="scientific">Patella caerulea</name>
    <name type="common">Rayed Mediterranean limpet</name>
    <dbReference type="NCBI Taxonomy" id="87958"/>
    <lineage>
        <taxon>Eukaryota</taxon>
        <taxon>Metazoa</taxon>
        <taxon>Spiralia</taxon>
        <taxon>Lophotrochozoa</taxon>
        <taxon>Mollusca</taxon>
        <taxon>Gastropoda</taxon>
        <taxon>Patellogastropoda</taxon>
        <taxon>Patelloidea</taxon>
        <taxon>Patellidae</taxon>
        <taxon>Patella</taxon>
    </lineage>
</organism>
<feature type="binding site" evidence="8">
    <location>
        <position position="326"/>
    </location>
    <ligand>
        <name>3',5'-cyclic AMP</name>
        <dbReference type="ChEBI" id="CHEBI:58165"/>
        <label>2</label>
    </ligand>
</feature>
<dbReference type="Pfam" id="PF02197">
    <property type="entry name" value="RIIa"/>
    <property type="match status" value="1"/>
</dbReference>
<keyword evidence="4" id="KW-0677">Repeat</keyword>
<dbReference type="InterPro" id="IPR050503">
    <property type="entry name" value="cAMP-dep_PK_reg_su-like"/>
</dbReference>
<dbReference type="GO" id="GO:0034236">
    <property type="term" value="F:protein kinase A catalytic subunit binding"/>
    <property type="evidence" value="ECO:0007669"/>
    <property type="project" value="TreeGrafter"/>
</dbReference>
<dbReference type="PROSITE" id="PS00889">
    <property type="entry name" value="CNMP_BINDING_2"/>
    <property type="match status" value="2"/>
</dbReference>
<dbReference type="FunFam" id="1.20.890.10:FF:000002">
    <property type="entry name" value="cAMP-dependent protein kinase type II-alpha regulatory subunit"/>
    <property type="match status" value="1"/>
</dbReference>
<protein>
    <recommendedName>
        <fullName evidence="7">cAMP-dependent protein kinase type II regulatory subunit</fullName>
    </recommendedName>
</protein>
<keyword evidence="5 8" id="KW-0547">Nucleotide-binding</keyword>
<dbReference type="Pfam" id="PF00027">
    <property type="entry name" value="cNMP_binding"/>
    <property type="match status" value="2"/>
</dbReference>
<evidence type="ECO:0000256" key="6">
    <source>
        <dbReference type="ARBA" id="ARBA00023149"/>
    </source>
</evidence>
<gene>
    <name evidence="11" type="ORF">SNE40_013953</name>
</gene>
<dbReference type="InterPro" id="IPR000595">
    <property type="entry name" value="cNMP-bd_dom"/>
</dbReference>
<evidence type="ECO:0000259" key="10">
    <source>
        <dbReference type="PROSITE" id="PS50042"/>
    </source>
</evidence>
<dbReference type="GO" id="GO:0004862">
    <property type="term" value="F:cAMP-dependent protein kinase inhibitor activity"/>
    <property type="evidence" value="ECO:0007669"/>
    <property type="project" value="TreeGrafter"/>
</dbReference>
<dbReference type="EMBL" id="JAZGQO010000010">
    <property type="protein sequence ID" value="KAK6175500.1"/>
    <property type="molecule type" value="Genomic_DNA"/>
</dbReference>
<name>A0AAN8PRJ2_PATCE</name>
<dbReference type="FunFam" id="2.60.120.10:FF:000017">
    <property type="entry name" value="cAMP-dependent protein kinase type II regulatory subunit"/>
    <property type="match status" value="1"/>
</dbReference>
<evidence type="ECO:0000256" key="3">
    <source>
        <dbReference type="ARBA" id="ARBA00022566"/>
    </source>
</evidence>
<comment type="similarity">
    <text evidence="1">Belongs to the cAMP-dependent kinase regulatory chain family.</text>
</comment>
<dbReference type="PANTHER" id="PTHR11635:SF152">
    <property type="entry name" value="CAMP-DEPENDENT PROTEIN KINASE TYPE I REGULATORY SUBUNIT-RELATED"/>
    <property type="match status" value="1"/>
</dbReference>
<feature type="domain" description="Cyclic nucleotide-binding" evidence="10">
    <location>
        <begin position="256"/>
        <end position="376"/>
    </location>
</feature>
<keyword evidence="6 8" id="KW-0114">cAMP</keyword>
<dbReference type="PROSITE" id="PS50042">
    <property type="entry name" value="CNMP_BINDING_3"/>
    <property type="match status" value="2"/>
</dbReference>
<dbReference type="GO" id="GO:0005829">
    <property type="term" value="C:cytosol"/>
    <property type="evidence" value="ECO:0007669"/>
    <property type="project" value="TreeGrafter"/>
</dbReference>
<evidence type="ECO:0000256" key="1">
    <source>
        <dbReference type="ARBA" id="ARBA00005753"/>
    </source>
</evidence>
<evidence type="ECO:0000256" key="7">
    <source>
        <dbReference type="ARBA" id="ARBA00067959"/>
    </source>
</evidence>
<feature type="domain" description="Cyclic nucleotide-binding" evidence="10">
    <location>
        <begin position="134"/>
        <end position="253"/>
    </location>
</feature>
<evidence type="ECO:0000256" key="4">
    <source>
        <dbReference type="ARBA" id="ARBA00022737"/>
    </source>
</evidence>
<dbReference type="Proteomes" id="UP001347796">
    <property type="component" value="Unassembled WGS sequence"/>
</dbReference>
<dbReference type="PANTHER" id="PTHR11635">
    <property type="entry name" value="CAMP-DEPENDENT PROTEIN KINASE REGULATORY CHAIN"/>
    <property type="match status" value="1"/>
</dbReference>
<dbReference type="PIRSF" id="PIRSF000548">
    <property type="entry name" value="PK_regulatory"/>
    <property type="match status" value="1"/>
</dbReference>
<dbReference type="Gene3D" id="1.20.890.10">
    <property type="entry name" value="cAMP-dependent protein kinase regulatory subunit, dimerization-anchoring domain"/>
    <property type="match status" value="1"/>
</dbReference>
<dbReference type="PROSITE" id="PS00888">
    <property type="entry name" value="CNMP_BINDING_1"/>
    <property type="match status" value="2"/>
</dbReference>
<feature type="binding site" evidence="8">
    <location>
        <position position="335"/>
    </location>
    <ligand>
        <name>3',5'-cyclic AMP</name>
        <dbReference type="ChEBI" id="CHEBI:58165"/>
        <label>2</label>
    </ligand>
</feature>
<evidence type="ECO:0000256" key="5">
    <source>
        <dbReference type="ARBA" id="ARBA00022741"/>
    </source>
</evidence>
<dbReference type="SMART" id="SM00394">
    <property type="entry name" value="RIIa"/>
    <property type="match status" value="1"/>
</dbReference>
<dbReference type="InterPro" id="IPR003117">
    <property type="entry name" value="cAMP_dep_PK_reg_su_I/II_a/b"/>
</dbReference>
<feature type="compositionally biased region" description="Acidic residues" evidence="9">
    <location>
        <begin position="72"/>
        <end position="81"/>
    </location>
</feature>
<dbReference type="FunFam" id="2.60.120.10:FF:000108">
    <property type="entry name" value="cAMP-dependent protein kinase type II regulatory subunit"/>
    <property type="match status" value="1"/>
</dbReference>
<evidence type="ECO:0000313" key="12">
    <source>
        <dbReference type="Proteomes" id="UP001347796"/>
    </source>
</evidence>
<feature type="binding site" evidence="8">
    <location>
        <position position="212"/>
    </location>
    <ligand>
        <name>3',5'-cyclic AMP</name>
        <dbReference type="ChEBI" id="CHEBI:58165"/>
        <label>1</label>
    </ligand>
</feature>
<dbReference type="GO" id="GO:0030552">
    <property type="term" value="F:cAMP binding"/>
    <property type="evidence" value="ECO:0007669"/>
    <property type="project" value="UniProtKB-KW"/>
</dbReference>
<keyword evidence="12" id="KW-1185">Reference proteome</keyword>
<evidence type="ECO:0000313" key="11">
    <source>
        <dbReference type="EMBL" id="KAK6175500.1"/>
    </source>
</evidence>
<dbReference type="Gene3D" id="2.60.120.10">
    <property type="entry name" value="Jelly Rolls"/>
    <property type="match status" value="2"/>
</dbReference>
<comment type="caution">
    <text evidence="11">The sequence shown here is derived from an EMBL/GenBank/DDBJ whole genome shotgun (WGS) entry which is preliminary data.</text>
</comment>
<dbReference type="SMART" id="SM00100">
    <property type="entry name" value="cNMP"/>
    <property type="match status" value="2"/>
</dbReference>
<dbReference type="InterPro" id="IPR018490">
    <property type="entry name" value="cNMP-bd_dom_sf"/>
</dbReference>
<proteinExistence type="inferred from homology"/>
<dbReference type="InterPro" id="IPR014710">
    <property type="entry name" value="RmlC-like_jellyroll"/>
</dbReference>
<sequence>MNFEIPPGLTDLLQDFTVAVLRERPPELVQFAVDYFNKLNESKNADKYQKRGGVRFVDSPVAASPLPIEPMQTDDEDDDEPMAPPPSRFRRKSVSAERYDPEADEELGEEDKLVYPKSDVQRQRLGEAVKDILLFRSLEPEQMQEVLDAMFEKQAEPDEHIIDQGDDGDNFYVIDSGKYDIYVLIEGKSTLVGNYDNKGSFGELALMYNMPRAATIVATAPGTLWALDRSTFRRIVLKSAFLKRKMYENLLENVPMLKSLNAYERMNVADALHSVTFQDGDIIIRQGDNADCMFFLQEGDVRFTVRNDANEEKEVNRCTTGGYFGELALVTHKPRAATAHSVGTTKVAVLAVDAFERLMGPCMDIMSRNIDEYEEQLVQVFGSKANITDLR</sequence>
<evidence type="ECO:0000256" key="2">
    <source>
        <dbReference type="ARBA" id="ARBA00022553"/>
    </source>
</evidence>
<dbReference type="GO" id="GO:0005952">
    <property type="term" value="C:cAMP-dependent protein kinase complex"/>
    <property type="evidence" value="ECO:0007669"/>
    <property type="project" value="InterPro"/>
</dbReference>
<reference evidence="11 12" key="1">
    <citation type="submission" date="2024-01" db="EMBL/GenBank/DDBJ databases">
        <title>The genome of the rayed Mediterranean limpet Patella caerulea (Linnaeus, 1758).</title>
        <authorList>
            <person name="Anh-Thu Weber A."/>
            <person name="Halstead-Nussloch G."/>
        </authorList>
    </citation>
    <scope>NUCLEOTIDE SEQUENCE [LARGE SCALE GENOMIC DNA]</scope>
    <source>
        <strain evidence="11">AATW-2023a</strain>
        <tissue evidence="11">Whole specimen</tissue>
    </source>
</reference>
<feature type="binding site" evidence="8">
    <location>
        <position position="203"/>
    </location>
    <ligand>
        <name>3',5'-cyclic AMP</name>
        <dbReference type="ChEBI" id="CHEBI:58165"/>
        <label>1</label>
    </ligand>
</feature>
<keyword evidence="3 8" id="KW-0116">cAMP-binding</keyword>
<dbReference type="InterPro" id="IPR018488">
    <property type="entry name" value="cNMP-bd_CS"/>
</dbReference>
<accession>A0AAN8PRJ2</accession>